<evidence type="ECO:0000256" key="2">
    <source>
        <dbReference type="ARBA" id="ARBA00005120"/>
    </source>
</evidence>
<evidence type="ECO:0000256" key="12">
    <source>
        <dbReference type="HAMAP-Rule" id="MF_00418"/>
    </source>
</evidence>
<proteinExistence type="inferred from homology"/>
<dbReference type="PANTHER" id="PTHR12128">
    <property type="entry name" value="DIHYDRODIPICOLINATE SYNTHASE"/>
    <property type="match status" value="1"/>
</dbReference>
<gene>
    <name evidence="12" type="primary">dapA</name>
    <name evidence="16" type="ORF">DEALK_12210</name>
</gene>
<evidence type="ECO:0000256" key="14">
    <source>
        <dbReference type="PIRSR" id="PIRSR001365-1"/>
    </source>
</evidence>
<evidence type="ECO:0000256" key="4">
    <source>
        <dbReference type="ARBA" id="ARBA00012086"/>
    </source>
</evidence>
<evidence type="ECO:0000256" key="9">
    <source>
        <dbReference type="ARBA" id="ARBA00023239"/>
    </source>
</evidence>
<accession>A0A0W0GIJ0</accession>
<evidence type="ECO:0000256" key="10">
    <source>
        <dbReference type="ARBA" id="ARBA00023270"/>
    </source>
</evidence>
<evidence type="ECO:0000256" key="6">
    <source>
        <dbReference type="ARBA" id="ARBA00022605"/>
    </source>
</evidence>
<dbReference type="InterPro" id="IPR013785">
    <property type="entry name" value="Aldolase_TIM"/>
</dbReference>
<sequence length="300" mass="32401">MKELGRLITAMVTPFKDDGSIDFEQTKRLAKALVASGSDGIVVAGTTGESPTVTWEEEHALFKAVKEAVGNKARIIAGTGSNSTAEAVENTIKAEKLGVDAALLVVPYYNKPTQEGLYRHFKAVADATTMPIILYNVPSRTITSLSAETTVRLSKIPNIVGTKEASGNLGEIARIIDETQKMRPDFTVWSGNDSDTLPMMAIGAHGVISVASHLVGLQIKQMMESFAAGKLDEAAALHRHLTPIFNNLFVVANPIPVKYALNYIGFRVGAPRLPLVEPDEKTAAFIRETLKGYRIDLPLN</sequence>
<comment type="subcellular location">
    <subcellularLocation>
        <location evidence="12">Cytoplasm</location>
    </subcellularLocation>
</comment>
<dbReference type="EC" id="4.3.3.7" evidence="4 12"/>
<evidence type="ECO:0000256" key="11">
    <source>
        <dbReference type="ARBA" id="ARBA00047836"/>
    </source>
</evidence>
<keyword evidence="7 12" id="KW-0220">Diaminopimelate biosynthesis</keyword>
<keyword evidence="6 12" id="KW-0028">Amino-acid biosynthesis</keyword>
<comment type="catalytic activity">
    <reaction evidence="11 12">
        <text>L-aspartate 4-semialdehyde + pyruvate = (2S,4S)-4-hydroxy-2,3,4,5-tetrahydrodipicolinate + H2O + H(+)</text>
        <dbReference type="Rhea" id="RHEA:34171"/>
        <dbReference type="ChEBI" id="CHEBI:15361"/>
        <dbReference type="ChEBI" id="CHEBI:15377"/>
        <dbReference type="ChEBI" id="CHEBI:15378"/>
        <dbReference type="ChEBI" id="CHEBI:67139"/>
        <dbReference type="ChEBI" id="CHEBI:537519"/>
        <dbReference type="EC" id="4.3.3.7"/>
    </reaction>
</comment>
<evidence type="ECO:0000256" key="8">
    <source>
        <dbReference type="ARBA" id="ARBA00023154"/>
    </source>
</evidence>
<comment type="similarity">
    <text evidence="3 12 13">Belongs to the DapA family.</text>
</comment>
<dbReference type="Pfam" id="PF00701">
    <property type="entry name" value="DHDPS"/>
    <property type="match status" value="1"/>
</dbReference>
<feature type="active site" description="Proton donor/acceptor" evidence="12 14">
    <location>
        <position position="135"/>
    </location>
</feature>
<keyword evidence="17" id="KW-1185">Reference proteome</keyword>
<dbReference type="PATRIC" id="fig|1217799.6.peg.1263"/>
<comment type="function">
    <text evidence="1 12">Catalyzes the condensation of (S)-aspartate-beta-semialdehyde [(S)-ASA] and pyruvate to 4-hydroxy-tetrahydrodipicolinate (HTPA).</text>
</comment>
<dbReference type="InterPro" id="IPR005263">
    <property type="entry name" value="DapA"/>
</dbReference>
<dbReference type="Proteomes" id="UP000053947">
    <property type="component" value="Unassembled WGS sequence"/>
</dbReference>
<dbReference type="HAMAP" id="MF_00418">
    <property type="entry name" value="DapA"/>
    <property type="match status" value="1"/>
</dbReference>
<organism evidence="16 17">
    <name type="scientific">Dehalogenimonas alkenigignens</name>
    <dbReference type="NCBI Taxonomy" id="1217799"/>
    <lineage>
        <taxon>Bacteria</taxon>
        <taxon>Bacillati</taxon>
        <taxon>Chloroflexota</taxon>
        <taxon>Dehalococcoidia</taxon>
        <taxon>Dehalococcoidales</taxon>
        <taxon>Dehalococcoidaceae</taxon>
        <taxon>Dehalogenimonas</taxon>
    </lineage>
</organism>
<feature type="site" description="Part of a proton relay during catalysis" evidence="12">
    <location>
        <position position="46"/>
    </location>
</feature>
<dbReference type="GO" id="GO:0005829">
    <property type="term" value="C:cytosol"/>
    <property type="evidence" value="ECO:0007669"/>
    <property type="project" value="TreeGrafter"/>
</dbReference>
<dbReference type="CDD" id="cd00950">
    <property type="entry name" value="DHDPS"/>
    <property type="match status" value="1"/>
</dbReference>
<feature type="binding site" evidence="12 15">
    <location>
        <position position="47"/>
    </location>
    <ligand>
        <name>pyruvate</name>
        <dbReference type="ChEBI" id="CHEBI:15361"/>
    </ligand>
</feature>
<dbReference type="EMBL" id="LFDV01000002">
    <property type="protein sequence ID" value="KTB48375.1"/>
    <property type="molecule type" value="Genomic_DNA"/>
</dbReference>
<dbReference type="InterPro" id="IPR002220">
    <property type="entry name" value="DapA-like"/>
</dbReference>
<dbReference type="InterPro" id="IPR020624">
    <property type="entry name" value="Schiff_base-form_aldolases_CS"/>
</dbReference>
<comment type="caution">
    <text evidence="16">The sequence shown here is derived from an EMBL/GenBank/DDBJ whole genome shotgun (WGS) entry which is preliminary data.</text>
</comment>
<keyword evidence="10 12" id="KW-0704">Schiff base</keyword>
<name>A0A0W0GIJ0_9CHLR</name>
<protein>
    <recommendedName>
        <fullName evidence="4 12">4-hydroxy-tetrahydrodipicolinate synthase</fullName>
        <shortName evidence="12">HTPA synthase</shortName>
        <ecNumber evidence="4 12">4.3.3.7</ecNumber>
    </recommendedName>
</protein>
<dbReference type="STRING" id="1217799.DEALK_12210"/>
<evidence type="ECO:0000256" key="1">
    <source>
        <dbReference type="ARBA" id="ARBA00003294"/>
    </source>
</evidence>
<keyword evidence="9 12" id="KW-0456">Lyase</keyword>
<comment type="subunit">
    <text evidence="12">Homotetramer; dimer of dimers.</text>
</comment>
<dbReference type="PANTHER" id="PTHR12128:SF66">
    <property type="entry name" value="4-HYDROXY-2-OXOGLUTARATE ALDOLASE, MITOCHONDRIAL"/>
    <property type="match status" value="1"/>
</dbReference>
<comment type="caution">
    <text evidence="12">Was originally thought to be a dihydrodipicolinate synthase (DHDPS), catalyzing the condensation of (S)-aspartate-beta-semialdehyde [(S)-ASA] and pyruvate to dihydrodipicolinate (DHDP). However, it was shown in E.coli that the product of the enzymatic reaction is not dihydrodipicolinate but in fact (4S)-4-hydroxy-2,3,4,5-tetrahydro-(2S)-dipicolinic acid (HTPA), and that the consecutive dehydration reaction leading to DHDP is not spontaneous but catalyzed by DapB.</text>
</comment>
<dbReference type="SUPFAM" id="SSF51569">
    <property type="entry name" value="Aldolase"/>
    <property type="match status" value="1"/>
</dbReference>
<evidence type="ECO:0000313" key="17">
    <source>
        <dbReference type="Proteomes" id="UP000053947"/>
    </source>
</evidence>
<feature type="site" description="Part of a proton relay during catalysis" evidence="12">
    <location>
        <position position="109"/>
    </location>
</feature>
<dbReference type="GO" id="GO:0008840">
    <property type="term" value="F:4-hydroxy-tetrahydrodipicolinate synthase activity"/>
    <property type="evidence" value="ECO:0007669"/>
    <property type="project" value="UniProtKB-UniRule"/>
</dbReference>
<evidence type="ECO:0000256" key="13">
    <source>
        <dbReference type="PIRNR" id="PIRNR001365"/>
    </source>
</evidence>
<dbReference type="Gene3D" id="3.20.20.70">
    <property type="entry name" value="Aldolase class I"/>
    <property type="match status" value="1"/>
</dbReference>
<dbReference type="OrthoDB" id="9782828at2"/>
<comment type="pathway">
    <text evidence="2 12">Amino-acid biosynthesis; L-lysine biosynthesis via DAP pathway; (S)-tetrahydrodipicolinate from L-aspartate: step 3/4.</text>
</comment>
<evidence type="ECO:0000256" key="5">
    <source>
        <dbReference type="ARBA" id="ARBA00022490"/>
    </source>
</evidence>
<dbReference type="AlphaFoldDB" id="A0A0W0GIJ0"/>
<dbReference type="GO" id="GO:0009089">
    <property type="term" value="P:lysine biosynthetic process via diaminopimelate"/>
    <property type="evidence" value="ECO:0007669"/>
    <property type="project" value="UniProtKB-UniRule"/>
</dbReference>
<evidence type="ECO:0000256" key="3">
    <source>
        <dbReference type="ARBA" id="ARBA00007592"/>
    </source>
</evidence>
<dbReference type="PIRSF" id="PIRSF001365">
    <property type="entry name" value="DHDPS"/>
    <property type="match status" value="1"/>
</dbReference>
<feature type="active site" description="Schiff-base intermediate with substrate" evidence="12 14">
    <location>
        <position position="163"/>
    </location>
</feature>
<dbReference type="NCBIfam" id="TIGR00674">
    <property type="entry name" value="dapA"/>
    <property type="match status" value="1"/>
</dbReference>
<keyword evidence="5 12" id="KW-0963">Cytoplasm</keyword>
<reference evidence="16 17" key="1">
    <citation type="submission" date="2015-06" db="EMBL/GenBank/DDBJ databases">
        <title>Genome sequence of the organohalide-respiring Dehalogenimonas alkenigignens type strain (IP3-3T).</title>
        <authorList>
            <person name="Key T.A."/>
            <person name="Richmond D.P."/>
            <person name="Bowman K.S."/>
            <person name="Cho Y.-J."/>
            <person name="Chun J."/>
            <person name="da Costa M.S."/>
            <person name="Rainey F.A."/>
            <person name="Moe W.M."/>
        </authorList>
    </citation>
    <scope>NUCLEOTIDE SEQUENCE [LARGE SCALE GENOMIC DNA]</scope>
    <source>
        <strain evidence="16 17">IP3-3</strain>
    </source>
</reference>
<dbReference type="PRINTS" id="PR00146">
    <property type="entry name" value="DHPICSNTHASE"/>
</dbReference>
<keyword evidence="8 12" id="KW-0457">Lysine biosynthesis</keyword>
<dbReference type="UniPathway" id="UPA00034">
    <property type="reaction ID" value="UER00017"/>
</dbReference>
<evidence type="ECO:0000256" key="15">
    <source>
        <dbReference type="PIRSR" id="PIRSR001365-2"/>
    </source>
</evidence>
<dbReference type="RefSeq" id="WP_058439371.1">
    <property type="nucleotide sequence ID" value="NZ_KQ758903.1"/>
</dbReference>
<feature type="binding site" evidence="12 15">
    <location>
        <position position="208"/>
    </location>
    <ligand>
        <name>pyruvate</name>
        <dbReference type="ChEBI" id="CHEBI:15361"/>
    </ligand>
</feature>
<dbReference type="SMART" id="SM01130">
    <property type="entry name" value="DHDPS"/>
    <property type="match status" value="1"/>
</dbReference>
<evidence type="ECO:0000313" key="16">
    <source>
        <dbReference type="EMBL" id="KTB48375.1"/>
    </source>
</evidence>
<dbReference type="GO" id="GO:0019877">
    <property type="term" value="P:diaminopimelate biosynthetic process"/>
    <property type="evidence" value="ECO:0007669"/>
    <property type="project" value="UniProtKB-UniRule"/>
</dbReference>
<dbReference type="PROSITE" id="PS00665">
    <property type="entry name" value="DHDPS_1"/>
    <property type="match status" value="1"/>
</dbReference>
<evidence type="ECO:0000256" key="7">
    <source>
        <dbReference type="ARBA" id="ARBA00022915"/>
    </source>
</evidence>